<gene>
    <name evidence="3" type="primary">amiC_1</name>
    <name evidence="4" type="synonym">amiC_3</name>
    <name evidence="3" type="ORF">pTT25_00032</name>
    <name evidence="4" type="ORF">pTT25_00045</name>
</gene>
<protein>
    <submittedName>
        <fullName evidence="3">Aliphatic amidase expression-regulating protein</fullName>
    </submittedName>
</protein>
<dbReference type="PANTHER" id="PTHR47628:SF1">
    <property type="entry name" value="ALIPHATIC AMIDASE EXPRESSION-REGULATING PROTEIN"/>
    <property type="match status" value="1"/>
</dbReference>
<evidence type="ECO:0000256" key="1">
    <source>
        <dbReference type="ARBA" id="ARBA00022729"/>
    </source>
</evidence>
<geneLocation type="plasmid" evidence="3">
    <name>pTT25</name>
</geneLocation>
<dbReference type="EMBL" id="MH392243">
    <property type="protein sequence ID" value="QDL89716.1"/>
    <property type="molecule type" value="Genomic_DNA"/>
</dbReference>
<evidence type="ECO:0000259" key="2">
    <source>
        <dbReference type="Pfam" id="PF13458"/>
    </source>
</evidence>
<evidence type="ECO:0000313" key="4">
    <source>
        <dbReference type="EMBL" id="QDL89729.1"/>
    </source>
</evidence>
<dbReference type="EMBL" id="MH392243">
    <property type="protein sequence ID" value="QDL89729.1"/>
    <property type="molecule type" value="Genomic_DNA"/>
</dbReference>
<dbReference type="Pfam" id="PF13458">
    <property type="entry name" value="Peripla_BP_6"/>
    <property type="match status" value="1"/>
</dbReference>
<dbReference type="Gene3D" id="3.40.50.2300">
    <property type="match status" value="2"/>
</dbReference>
<name>A0A515HJW5_9ZZZZ</name>
<evidence type="ECO:0000313" key="3">
    <source>
        <dbReference type="EMBL" id="QDL89716.1"/>
    </source>
</evidence>
<organism evidence="3">
    <name type="scientific">Sym plasmid</name>
    <dbReference type="NCBI Taxonomy" id="28430"/>
    <lineage>
        <taxon>other sequences</taxon>
        <taxon>plasmids</taxon>
    </lineage>
</organism>
<dbReference type="SUPFAM" id="SSF53822">
    <property type="entry name" value="Periplasmic binding protein-like I"/>
    <property type="match status" value="1"/>
</dbReference>
<keyword evidence="3" id="KW-0614">Plasmid</keyword>
<dbReference type="InterPro" id="IPR028081">
    <property type="entry name" value="Leu-bd"/>
</dbReference>
<dbReference type="InterPro" id="IPR028082">
    <property type="entry name" value="Peripla_BP_I"/>
</dbReference>
<dbReference type="CDD" id="cd06358">
    <property type="entry name" value="PBP1_NHase"/>
    <property type="match status" value="1"/>
</dbReference>
<dbReference type="AlphaFoldDB" id="A0A515HJW5"/>
<keyword evidence="1" id="KW-0732">Signal</keyword>
<reference evidence="3" key="1">
    <citation type="submission" date="2018-05" db="EMBL/GenBank/DDBJ databases">
        <title>Plant species dependent abundance and diversity of IncP-1 plasmids in the rhizosphere - sequence analysis provides new insights into the role as efficient and dynamic means for rapid bacterial adaptation.</title>
        <authorList>
            <person name="Nour E."/>
            <person name="Shintani M."/>
            <person name="Elsayed T."/>
            <person name="Blau K."/>
            <person name="Jechalke S."/>
            <person name="Sproeer C."/>
            <person name="Bunk B."/>
            <person name="Overmann J."/>
            <person name="Smalla K."/>
        </authorList>
    </citation>
    <scope>NUCLEOTIDE SEQUENCE</scope>
    <source>
        <plasmid evidence="3">pTT25</plasmid>
    </source>
</reference>
<accession>A0A515HJW5</accession>
<dbReference type="PANTHER" id="PTHR47628">
    <property type="match status" value="1"/>
</dbReference>
<sequence>MHSMKTRVTDPTNGMPHLPDLVRRLKQRGHFRIALCIPIDGLVGIWGPSALAAAKLAVWELNQNAGIAGYPCELTLVNATDDDDELETNLGDLITFQAADAVVGMHISSVRDRVSSVIAGKLPFVYSCMHEGGRIAPGVFAIGETTEQQLRPAISWVSDKRRAKRWVFIGNDYIWPRVSNGYARRYVQENGGTVLTENYVPLGTSDFSRVIEQLRILKPDAVLVSLVGQDQVEFNRLFGRSRLSSSTLRLSCTVTENELLAIGAENTDELLVSASYFEALNTDANLSFKERYHKHYGSRAPALNNMGESTYEGVHFLASLFDKGGAGRADSSRLQSLVHSSAREGRGEAGHAVGGPPIYMAVADGHRFSVMTQL</sequence>
<feature type="domain" description="Leucine-binding protein" evidence="2">
    <location>
        <begin position="32"/>
        <end position="325"/>
    </location>
</feature>
<proteinExistence type="predicted"/>